<dbReference type="EMBL" id="CM047944">
    <property type="protein sequence ID" value="KAI9899418.1"/>
    <property type="molecule type" value="Genomic_DNA"/>
</dbReference>
<keyword evidence="2" id="KW-1185">Reference proteome</keyword>
<name>A0ACC0V0G7_9HYPO</name>
<gene>
    <name evidence="1" type="ORF">N3K66_005879</name>
</gene>
<protein>
    <submittedName>
        <fullName evidence="1">Uncharacterized protein</fullName>
    </submittedName>
</protein>
<accession>A0ACC0V0G7</accession>
<reference evidence="1" key="1">
    <citation type="submission" date="2022-10" db="EMBL/GenBank/DDBJ databases">
        <title>Complete Genome of Trichothecium roseum strain YXFP-22015, a Plant Pathogen Isolated from Citrus.</title>
        <authorList>
            <person name="Wang Y."/>
            <person name="Zhu L."/>
        </authorList>
    </citation>
    <scope>NUCLEOTIDE SEQUENCE</scope>
    <source>
        <strain evidence="1">YXFP-22015</strain>
    </source>
</reference>
<sequence length="617" mass="67739">MESGCDSDFDVDATPAPAVDGIQTFVGLSQDQYHNQQQQQQQQQQNVNGGAQQEAAQIDQRDRQMLRKLMDKYSAPILAQMMQEEGMAYLPPDDKGSIITSSSISSTKSGPSIFDGAGEIRTLSHPPGSTRSSLLSNVSSKLLKGKSHGNASSTSLPSASQLQHRVSSSSSPSLNDVESITESMEEQQGSTTTSAAKQKGTFVCGFCKEEDIQKSCTRKNDLKRHIEDFHHMNAQWFCSQRGCNMVYDWQTAYKTHLKNSHGGSRISLDESKVNLCPQTVFACGFDGCLSVFEATSDADSAVTFKEYVGHVVKHFDEGSDTGRWSYSTRIRNLMRQSGILGAWANSPWPEEQREKMRWEPQLSGVLRKKLETRHLGNAQMLVQYAIALASDPSTVPDLRQQGFVVPVREECTTQIPGHQNHLGSMANATPAVSESDQYQFRIPRGSNSGPAAGYWNFQRRMQAPTARPAARPGRSARPPIRTIHGHAHPHPPQGHVSGQSFQQPMAPNMFDPGMFAPHQQQQQQQPQQHHQQQFIMPADDGTGGIIGDDLHSLRTMASSSGSGDVDMRDSYHQPQTFAGTYMAGALPAQHSVDNLANPGQQGQSYPHPGYASSAHTF</sequence>
<evidence type="ECO:0000313" key="1">
    <source>
        <dbReference type="EMBL" id="KAI9899418.1"/>
    </source>
</evidence>
<proteinExistence type="predicted"/>
<comment type="caution">
    <text evidence="1">The sequence shown here is derived from an EMBL/GenBank/DDBJ whole genome shotgun (WGS) entry which is preliminary data.</text>
</comment>
<evidence type="ECO:0000313" key="2">
    <source>
        <dbReference type="Proteomes" id="UP001163324"/>
    </source>
</evidence>
<dbReference type="Proteomes" id="UP001163324">
    <property type="component" value="Chromosome 5"/>
</dbReference>
<organism evidence="1 2">
    <name type="scientific">Trichothecium roseum</name>
    <dbReference type="NCBI Taxonomy" id="47278"/>
    <lineage>
        <taxon>Eukaryota</taxon>
        <taxon>Fungi</taxon>
        <taxon>Dikarya</taxon>
        <taxon>Ascomycota</taxon>
        <taxon>Pezizomycotina</taxon>
        <taxon>Sordariomycetes</taxon>
        <taxon>Hypocreomycetidae</taxon>
        <taxon>Hypocreales</taxon>
        <taxon>Hypocreales incertae sedis</taxon>
        <taxon>Trichothecium</taxon>
    </lineage>
</organism>